<evidence type="ECO:0000256" key="4">
    <source>
        <dbReference type="ARBA" id="ARBA00023163"/>
    </source>
</evidence>
<reference evidence="8 9" key="1">
    <citation type="journal article" date="2016" name="Antonie Van Leeuwenhoek">
        <title>Dongia soli sp. nov., isolated from soil from Dokdo, Korea.</title>
        <authorList>
            <person name="Kim D.U."/>
            <person name="Lee H."/>
            <person name="Kim H."/>
            <person name="Kim S.G."/>
            <person name="Ka J.O."/>
        </authorList>
    </citation>
    <scope>NUCLEOTIDE SEQUENCE [LARGE SCALE GENOMIC DNA]</scope>
    <source>
        <strain evidence="8 9">D78</strain>
    </source>
</reference>
<dbReference type="EMBL" id="JAXCLW010000001">
    <property type="protein sequence ID" value="MDY0881390.1"/>
    <property type="molecule type" value="Genomic_DNA"/>
</dbReference>
<dbReference type="Proteomes" id="UP001279642">
    <property type="component" value="Unassembled WGS sequence"/>
</dbReference>
<dbReference type="Gene3D" id="1.10.357.10">
    <property type="entry name" value="Tetracycline Repressor, domain 2"/>
    <property type="match status" value="1"/>
</dbReference>
<comment type="caution">
    <text evidence="8">The sequence shown here is derived from an EMBL/GenBank/DDBJ whole genome shotgun (WGS) entry which is preliminary data.</text>
</comment>
<feature type="domain" description="HTH tetR-type" evidence="7">
    <location>
        <begin position="29"/>
        <end position="89"/>
    </location>
</feature>
<evidence type="ECO:0000313" key="8">
    <source>
        <dbReference type="EMBL" id="MDY0881390.1"/>
    </source>
</evidence>
<dbReference type="PROSITE" id="PS01081">
    <property type="entry name" value="HTH_TETR_1"/>
    <property type="match status" value="1"/>
</dbReference>
<keyword evidence="2" id="KW-0805">Transcription regulation</keyword>
<dbReference type="Pfam" id="PF13977">
    <property type="entry name" value="TetR_C_6"/>
    <property type="match status" value="1"/>
</dbReference>
<dbReference type="Pfam" id="PF00440">
    <property type="entry name" value="TetR_N"/>
    <property type="match status" value="1"/>
</dbReference>
<feature type="DNA-binding region" description="H-T-H motif" evidence="5">
    <location>
        <begin position="52"/>
        <end position="71"/>
    </location>
</feature>
<dbReference type="SUPFAM" id="SSF48498">
    <property type="entry name" value="Tetracyclin repressor-like, C-terminal domain"/>
    <property type="match status" value="1"/>
</dbReference>
<dbReference type="InterPro" id="IPR050109">
    <property type="entry name" value="HTH-type_TetR-like_transc_reg"/>
</dbReference>
<dbReference type="RefSeq" id="WP_320506456.1">
    <property type="nucleotide sequence ID" value="NZ_JAXCLW010000001.1"/>
</dbReference>
<keyword evidence="1" id="KW-0678">Repressor</keyword>
<dbReference type="NCBIfam" id="NF001978">
    <property type="entry name" value="PRK00767.1"/>
    <property type="match status" value="1"/>
</dbReference>
<evidence type="ECO:0000256" key="3">
    <source>
        <dbReference type="ARBA" id="ARBA00023125"/>
    </source>
</evidence>
<evidence type="ECO:0000256" key="2">
    <source>
        <dbReference type="ARBA" id="ARBA00023015"/>
    </source>
</evidence>
<evidence type="ECO:0000313" key="9">
    <source>
        <dbReference type="Proteomes" id="UP001279642"/>
    </source>
</evidence>
<accession>A0ABU5E6X5</accession>
<dbReference type="PROSITE" id="PS50977">
    <property type="entry name" value="HTH_TETR_2"/>
    <property type="match status" value="1"/>
</dbReference>
<proteinExistence type="predicted"/>
<keyword evidence="4" id="KW-0804">Transcription</keyword>
<evidence type="ECO:0000256" key="6">
    <source>
        <dbReference type="SAM" id="MobiDB-lite"/>
    </source>
</evidence>
<dbReference type="InterPro" id="IPR036271">
    <property type="entry name" value="Tet_transcr_reg_TetR-rel_C_sf"/>
</dbReference>
<organism evidence="8 9">
    <name type="scientific">Dongia soli</name>
    <dbReference type="NCBI Taxonomy" id="600628"/>
    <lineage>
        <taxon>Bacteria</taxon>
        <taxon>Pseudomonadati</taxon>
        <taxon>Pseudomonadota</taxon>
        <taxon>Alphaproteobacteria</taxon>
        <taxon>Rhodospirillales</taxon>
        <taxon>Dongiaceae</taxon>
        <taxon>Dongia</taxon>
    </lineage>
</organism>
<evidence type="ECO:0000256" key="1">
    <source>
        <dbReference type="ARBA" id="ARBA00022491"/>
    </source>
</evidence>
<name>A0ABU5E6X5_9PROT</name>
<keyword evidence="9" id="KW-1185">Reference proteome</keyword>
<dbReference type="InterPro" id="IPR023772">
    <property type="entry name" value="DNA-bd_HTH_TetR-type_CS"/>
</dbReference>
<dbReference type="InterPro" id="IPR039538">
    <property type="entry name" value="BetI_C"/>
</dbReference>
<evidence type="ECO:0000259" key="7">
    <source>
        <dbReference type="PROSITE" id="PS50977"/>
    </source>
</evidence>
<dbReference type="PANTHER" id="PTHR30055">
    <property type="entry name" value="HTH-TYPE TRANSCRIPTIONAL REGULATOR RUTR"/>
    <property type="match status" value="1"/>
</dbReference>
<evidence type="ECO:0000256" key="5">
    <source>
        <dbReference type="PROSITE-ProRule" id="PRU00335"/>
    </source>
</evidence>
<protein>
    <submittedName>
        <fullName evidence="8">Transcriptional regulator BetI</fullName>
    </submittedName>
</protein>
<dbReference type="SUPFAM" id="SSF46689">
    <property type="entry name" value="Homeodomain-like"/>
    <property type="match status" value="1"/>
</dbReference>
<dbReference type="InterPro" id="IPR001647">
    <property type="entry name" value="HTH_TetR"/>
</dbReference>
<dbReference type="InterPro" id="IPR009057">
    <property type="entry name" value="Homeodomain-like_sf"/>
</dbReference>
<dbReference type="PANTHER" id="PTHR30055:SF234">
    <property type="entry name" value="HTH-TYPE TRANSCRIPTIONAL REGULATOR BETI"/>
    <property type="match status" value="1"/>
</dbReference>
<keyword evidence="3 5" id="KW-0238">DNA-binding</keyword>
<feature type="region of interest" description="Disordered" evidence="6">
    <location>
        <begin position="1"/>
        <end position="33"/>
    </location>
</feature>
<sequence>MAKQEMNGQKAGESQPKEQQPRSQQAKGQRKRRHLIEAAIRVVGRKGVARATIQDVAKESGLSVGLANFYFAGKEELFSAAFQDLAEEYEAVWRKRTDGLREPREILDAMVIAAFDSVVFSQPKAAAWFAFWGEACHGDSSLQAIDRIEKRCADEILRQCRNLARQHGLSPTQARQIGLGLGAMIEGLWSASAVPGSSMKAKTAIQICRDYIAASFAKAAASREVAGHMGRQTAKRQRLAAPD</sequence>
<gene>
    <name evidence="8" type="primary">betI</name>
    <name evidence="8" type="ORF">SMD27_00905</name>
</gene>